<evidence type="ECO:0000256" key="4">
    <source>
        <dbReference type="ARBA" id="ARBA00022519"/>
    </source>
</evidence>
<dbReference type="PANTHER" id="PTHR11795:SF371">
    <property type="entry name" value="HIGH-AFFINITY BRANCHED-CHAIN AMINO ACID TRANSPORT SYSTEM PERMEASE PROTEIN LIVH"/>
    <property type="match status" value="1"/>
</dbReference>
<evidence type="ECO:0000256" key="5">
    <source>
        <dbReference type="ARBA" id="ARBA00022692"/>
    </source>
</evidence>
<evidence type="ECO:0000256" key="7">
    <source>
        <dbReference type="ARBA" id="ARBA00022989"/>
    </source>
</evidence>
<evidence type="ECO:0000256" key="10">
    <source>
        <dbReference type="SAM" id="Phobius"/>
    </source>
</evidence>
<evidence type="ECO:0000256" key="3">
    <source>
        <dbReference type="ARBA" id="ARBA00022475"/>
    </source>
</evidence>
<dbReference type="KEGG" id="mhw:ACT01_13145"/>
<feature type="transmembrane region" description="Helical" evidence="10">
    <location>
        <begin position="40"/>
        <end position="57"/>
    </location>
</feature>
<dbReference type="InterPro" id="IPR052157">
    <property type="entry name" value="BCAA_transport_permease"/>
</dbReference>
<dbReference type="OrthoDB" id="9807115at2"/>
<feature type="transmembrane region" description="Helical" evidence="10">
    <location>
        <begin position="63"/>
        <end position="81"/>
    </location>
</feature>
<feature type="transmembrane region" description="Helical" evidence="10">
    <location>
        <begin position="134"/>
        <end position="159"/>
    </location>
</feature>
<proteinExistence type="inferred from homology"/>
<dbReference type="InterPro" id="IPR001851">
    <property type="entry name" value="ABC_transp_permease"/>
</dbReference>
<dbReference type="GO" id="GO:0042941">
    <property type="term" value="P:D-alanine transmembrane transport"/>
    <property type="evidence" value="ECO:0007669"/>
    <property type="project" value="TreeGrafter"/>
</dbReference>
<dbReference type="RefSeq" id="WP_113856410.1">
    <property type="nucleotide sequence ID" value="NZ_CP011940.1"/>
</dbReference>
<comment type="caution">
    <text evidence="12">The sequence shown here is derived from an EMBL/GenBank/DDBJ whole genome shotgun (WGS) entry which is preliminary data.</text>
</comment>
<evidence type="ECO:0000256" key="2">
    <source>
        <dbReference type="ARBA" id="ARBA00022448"/>
    </source>
</evidence>
<protein>
    <submittedName>
        <fullName evidence="12">Branched-chain amino acid ABC transporter permease</fullName>
    </submittedName>
</protein>
<dbReference type="PANTHER" id="PTHR11795">
    <property type="entry name" value="BRANCHED-CHAIN AMINO ACID TRANSPORT SYSTEM PERMEASE PROTEIN LIVH"/>
    <property type="match status" value="1"/>
</dbReference>
<gene>
    <name evidence="11" type="ORF">ACGTZG_03415</name>
    <name evidence="12" type="ORF">HF872_01715</name>
</gene>
<dbReference type="GO" id="GO:0005304">
    <property type="term" value="F:L-valine transmembrane transporter activity"/>
    <property type="evidence" value="ECO:0007669"/>
    <property type="project" value="TreeGrafter"/>
</dbReference>
<dbReference type="AlphaFoldDB" id="A0A848BQF7"/>
<organism evidence="12 13">
    <name type="scientific">Megasphaera hexanoica</name>
    <dbReference type="NCBI Taxonomy" id="1675036"/>
    <lineage>
        <taxon>Bacteria</taxon>
        <taxon>Bacillati</taxon>
        <taxon>Bacillota</taxon>
        <taxon>Negativicutes</taxon>
        <taxon>Veillonellales</taxon>
        <taxon>Veillonellaceae</taxon>
        <taxon>Megasphaera</taxon>
    </lineage>
</organism>
<feature type="transmembrane region" description="Helical" evidence="10">
    <location>
        <begin position="266"/>
        <end position="284"/>
    </location>
</feature>
<name>A0A848BQF7_9FIRM</name>
<dbReference type="GO" id="GO:0015188">
    <property type="term" value="F:L-isoleucine transmembrane transporter activity"/>
    <property type="evidence" value="ECO:0007669"/>
    <property type="project" value="TreeGrafter"/>
</dbReference>
<feature type="transmembrane region" description="Helical" evidence="10">
    <location>
        <begin position="188"/>
        <end position="211"/>
    </location>
</feature>
<keyword evidence="4" id="KW-0997">Cell inner membrane</keyword>
<keyword evidence="14" id="KW-1185">Reference proteome</keyword>
<reference evidence="12 13" key="1">
    <citation type="submission" date="2020-04" db="EMBL/GenBank/DDBJ databases">
        <authorList>
            <person name="Hitch T.C.A."/>
            <person name="Wylensek D."/>
            <person name="Clavel T."/>
        </authorList>
    </citation>
    <scope>NUCLEOTIDE SEQUENCE [LARGE SCALE GENOMIC DNA]</scope>
    <source>
        <strain evidence="12 13">Oil-RF-744-FAT-WT-6-1</strain>
    </source>
</reference>
<evidence type="ECO:0000256" key="6">
    <source>
        <dbReference type="ARBA" id="ARBA00022970"/>
    </source>
</evidence>
<dbReference type="Proteomes" id="UP001605989">
    <property type="component" value="Unassembled WGS sequence"/>
</dbReference>
<keyword evidence="6" id="KW-0029">Amino-acid transport</keyword>
<evidence type="ECO:0000256" key="8">
    <source>
        <dbReference type="ARBA" id="ARBA00023136"/>
    </source>
</evidence>
<keyword evidence="2" id="KW-0813">Transport</keyword>
<evidence type="ECO:0000313" key="14">
    <source>
        <dbReference type="Proteomes" id="UP001605989"/>
    </source>
</evidence>
<feature type="transmembrane region" description="Helical" evidence="10">
    <location>
        <begin position="12"/>
        <end position="33"/>
    </location>
</feature>
<dbReference type="GO" id="GO:0015190">
    <property type="term" value="F:L-leucine transmembrane transporter activity"/>
    <property type="evidence" value="ECO:0007669"/>
    <property type="project" value="TreeGrafter"/>
</dbReference>
<comment type="subcellular location">
    <subcellularLocation>
        <location evidence="1">Cell membrane</location>
        <topology evidence="1">Multi-pass membrane protein</topology>
    </subcellularLocation>
</comment>
<evidence type="ECO:0000256" key="9">
    <source>
        <dbReference type="ARBA" id="ARBA00037998"/>
    </source>
</evidence>
<keyword evidence="8 10" id="KW-0472">Membrane</keyword>
<feature type="transmembrane region" description="Helical" evidence="10">
    <location>
        <begin position="93"/>
        <end position="114"/>
    </location>
</feature>
<dbReference type="GO" id="GO:1903806">
    <property type="term" value="P:L-isoleucine import across plasma membrane"/>
    <property type="evidence" value="ECO:0007669"/>
    <property type="project" value="TreeGrafter"/>
</dbReference>
<comment type="similarity">
    <text evidence="9">Belongs to the binding-protein-dependent transport system permease family. LivHM subfamily.</text>
</comment>
<keyword evidence="5 10" id="KW-0812">Transmembrane</keyword>
<sequence length="293" mass="30763">MFFQQLINGLNLGSAYAVIAIGYTLVFGVLNIINMAHGEIFMFGAFIGLMLVTAAGANIFVALIGAMLGGAVLGFLLEYLALRPLRRRKVTHLAPLISTIGVSIFLESLALKIWGPQTQSFPPQFEGALMDVGLFKVSMIQIVGFGTAIVLMVLLTLLLDKTKIGKAVKATSENIETAGLLGINTSRIITFTVMLASSLGAAAGVLVGLSFNAIEPTMGMTMGFKGLAVLIMGGLGNIRGAMMGGFILGIAEVFSVAYGASSYRDAVAFGIIILILFFRPEGLFSKAGKGGRP</sequence>
<accession>A0A848BQF7</accession>
<evidence type="ECO:0000313" key="11">
    <source>
        <dbReference type="EMBL" id="MFG6272231.1"/>
    </source>
</evidence>
<reference evidence="11 14" key="2">
    <citation type="submission" date="2024-10" db="EMBL/GenBank/DDBJ databases">
        <authorList>
            <person name="Sang B.-I."/>
            <person name="Prabhaharan D."/>
        </authorList>
    </citation>
    <scope>NUCLEOTIDE SEQUENCE [LARGE SCALE GENOMIC DNA]</scope>
    <source>
        <strain evidence="11 14">MH</strain>
    </source>
</reference>
<dbReference type="GO" id="GO:0015808">
    <property type="term" value="P:L-alanine transport"/>
    <property type="evidence" value="ECO:0007669"/>
    <property type="project" value="TreeGrafter"/>
</dbReference>
<dbReference type="CDD" id="cd06582">
    <property type="entry name" value="TM_PBP1_LivH_like"/>
    <property type="match status" value="1"/>
</dbReference>
<evidence type="ECO:0000313" key="13">
    <source>
        <dbReference type="Proteomes" id="UP000591071"/>
    </source>
</evidence>
<dbReference type="Proteomes" id="UP000591071">
    <property type="component" value="Unassembled WGS sequence"/>
</dbReference>
<keyword evidence="7 10" id="KW-1133">Transmembrane helix</keyword>
<evidence type="ECO:0000256" key="1">
    <source>
        <dbReference type="ARBA" id="ARBA00004651"/>
    </source>
</evidence>
<dbReference type="GO" id="GO:0015192">
    <property type="term" value="F:L-phenylalanine transmembrane transporter activity"/>
    <property type="evidence" value="ECO:0007669"/>
    <property type="project" value="TreeGrafter"/>
</dbReference>
<dbReference type="EMBL" id="JABAFG010000002">
    <property type="protein sequence ID" value="NME27350.1"/>
    <property type="molecule type" value="Genomic_DNA"/>
</dbReference>
<keyword evidence="3" id="KW-1003">Cell membrane</keyword>
<evidence type="ECO:0000313" key="12">
    <source>
        <dbReference type="EMBL" id="NME27350.1"/>
    </source>
</evidence>
<dbReference type="Pfam" id="PF02653">
    <property type="entry name" value="BPD_transp_2"/>
    <property type="match status" value="1"/>
</dbReference>
<dbReference type="EMBL" id="JBIEKR010000002">
    <property type="protein sequence ID" value="MFG6272231.1"/>
    <property type="molecule type" value="Genomic_DNA"/>
</dbReference>
<dbReference type="GO" id="GO:0005886">
    <property type="term" value="C:plasma membrane"/>
    <property type="evidence" value="ECO:0007669"/>
    <property type="project" value="UniProtKB-SubCell"/>
</dbReference>